<name>A0A078AHT2_STYLE</name>
<evidence type="ECO:0000313" key="2">
    <source>
        <dbReference type="EMBL" id="CDW81441.1"/>
    </source>
</evidence>
<evidence type="ECO:0000256" key="1">
    <source>
        <dbReference type="SAM" id="MobiDB-lite"/>
    </source>
</evidence>
<dbReference type="InParanoid" id="A0A078AHT2"/>
<feature type="region of interest" description="Disordered" evidence="1">
    <location>
        <begin position="115"/>
        <end position="149"/>
    </location>
</feature>
<feature type="compositionally biased region" description="Basic and acidic residues" evidence="1">
    <location>
        <begin position="123"/>
        <end position="139"/>
    </location>
</feature>
<keyword evidence="3" id="KW-1185">Reference proteome</keyword>
<dbReference type="Proteomes" id="UP000039865">
    <property type="component" value="Unassembled WGS sequence"/>
</dbReference>
<dbReference type="EMBL" id="CCKQ01009941">
    <property type="protein sequence ID" value="CDW81441.1"/>
    <property type="molecule type" value="Genomic_DNA"/>
</dbReference>
<dbReference type="AlphaFoldDB" id="A0A078AHT2"/>
<proteinExistence type="predicted"/>
<protein>
    <submittedName>
        <fullName evidence="2">Uncharacterized protein</fullName>
    </submittedName>
</protein>
<feature type="compositionally biased region" description="Polar residues" evidence="1">
    <location>
        <begin position="140"/>
        <end position="149"/>
    </location>
</feature>
<accession>A0A078AHT2</accession>
<organism evidence="2 3">
    <name type="scientific">Stylonychia lemnae</name>
    <name type="common">Ciliate</name>
    <dbReference type="NCBI Taxonomy" id="5949"/>
    <lineage>
        <taxon>Eukaryota</taxon>
        <taxon>Sar</taxon>
        <taxon>Alveolata</taxon>
        <taxon>Ciliophora</taxon>
        <taxon>Intramacronucleata</taxon>
        <taxon>Spirotrichea</taxon>
        <taxon>Stichotrichia</taxon>
        <taxon>Sporadotrichida</taxon>
        <taxon>Oxytrichidae</taxon>
        <taxon>Stylonychinae</taxon>
        <taxon>Stylonychia</taxon>
    </lineage>
</organism>
<reference evidence="2 3" key="1">
    <citation type="submission" date="2014-06" db="EMBL/GenBank/DDBJ databases">
        <authorList>
            <person name="Swart Estienne"/>
        </authorList>
    </citation>
    <scope>NUCLEOTIDE SEQUENCE [LARGE SCALE GENOMIC DNA]</scope>
    <source>
        <strain evidence="2 3">130c</strain>
    </source>
</reference>
<evidence type="ECO:0000313" key="3">
    <source>
        <dbReference type="Proteomes" id="UP000039865"/>
    </source>
</evidence>
<sequence length="657" mass="76955">MINRSIQQTQWNHKTQQQTLQTIFNDKIQSLPNKNERRLQEKNDFDVYGGANLRLSSIVIKNGGSPNSYSPILKPYQQKNHKNHFEHKRFSEIHVKNNNTSKFIDPYYQEPIHSRRMKQSLQEIEKKRQSSISWRDKDNQSSFGGMQGQNKSIDQILNSTEYKQKQRAVLYIQPVKYDLSDSDMINSFATSKKTSTQSKNQKTITPLTMDSLDKQIKKQEAYESFIQNKRRFMSPDSLQNLQHQKAIADKELKIISTAIQKPDLINLSIDSSKQKKLQNMKRNFAEEIVIEEQKSLTNQRNSTRIITLNKNTEQLQFEGSPSQDYEQINHQSLNNLQLMNSQQVTTEHRTPQEFHNDQKEEFNNQSLQSSMNGQFSNSVFIFNIQVNHNLKIKNKREPNRFQHFQGLNKTKPRKQNQAKADATKQQQLQIMNTRKMADAYTTQLQFYNDASKDVDQQIKTSNQIVKDTYFHSIDQQNEQISVPSQNLLTEQPIDKQQIQFQTRNQLTIGPYGQQNNQISDINSRNHSQQSKTYIPGSKSFQSLDFNTESSVNSSFQQSIRENNSVLQFPKRLNFQVNNNLQNKFFHKQQVQKQIGIDKVLNGLQRHRKLQKIMRDLVVPPPIIQQSKRNSPEKRKVQNQQQRQENSGSIQYDLINEM</sequence>
<gene>
    <name evidence="2" type="primary">Contig16451.g17517</name>
    <name evidence="2" type="ORF">STYLEM_10457</name>
</gene>
<feature type="region of interest" description="Disordered" evidence="1">
    <location>
        <begin position="620"/>
        <end position="657"/>
    </location>
</feature>
<feature type="compositionally biased region" description="Polar residues" evidence="1">
    <location>
        <begin position="637"/>
        <end position="649"/>
    </location>
</feature>